<proteinExistence type="predicted"/>
<dbReference type="EMBL" id="UYYA01004006">
    <property type="protein sequence ID" value="VDM58693.1"/>
    <property type="molecule type" value="Genomic_DNA"/>
</dbReference>
<organism evidence="3">
    <name type="scientific">Angiostrongylus costaricensis</name>
    <name type="common">Nematode worm</name>
    <dbReference type="NCBI Taxonomy" id="334426"/>
    <lineage>
        <taxon>Eukaryota</taxon>
        <taxon>Metazoa</taxon>
        <taxon>Ecdysozoa</taxon>
        <taxon>Nematoda</taxon>
        <taxon>Chromadorea</taxon>
        <taxon>Rhabditida</taxon>
        <taxon>Rhabditina</taxon>
        <taxon>Rhabditomorpha</taxon>
        <taxon>Strongyloidea</taxon>
        <taxon>Metastrongylidae</taxon>
        <taxon>Angiostrongylus</taxon>
    </lineage>
</organism>
<reference evidence="1 2" key="2">
    <citation type="submission" date="2018-11" db="EMBL/GenBank/DDBJ databases">
        <authorList>
            <consortium name="Pathogen Informatics"/>
        </authorList>
    </citation>
    <scope>NUCLEOTIDE SEQUENCE [LARGE SCALE GENOMIC DNA]</scope>
    <source>
        <strain evidence="1 2">Costa Rica</strain>
    </source>
</reference>
<protein>
    <submittedName>
        <fullName evidence="3">Reverse transcriptase domain-containing protein</fullName>
    </submittedName>
</protein>
<dbReference type="WBParaSite" id="ACOC_0000710701-mRNA-1">
    <property type="protein sequence ID" value="ACOC_0000710701-mRNA-1"/>
    <property type="gene ID" value="ACOC_0000710701"/>
</dbReference>
<dbReference type="OrthoDB" id="5842672at2759"/>
<reference evidence="3" key="1">
    <citation type="submission" date="2017-02" db="UniProtKB">
        <authorList>
            <consortium name="WormBaseParasite"/>
        </authorList>
    </citation>
    <scope>IDENTIFICATION</scope>
</reference>
<name>A0A0R3PPI1_ANGCS</name>
<evidence type="ECO:0000313" key="2">
    <source>
        <dbReference type="Proteomes" id="UP000267027"/>
    </source>
</evidence>
<gene>
    <name evidence="1" type="ORF">ACOC_LOCUS7108</name>
</gene>
<evidence type="ECO:0000313" key="3">
    <source>
        <dbReference type="WBParaSite" id="ACOC_0000710701-mRNA-1"/>
    </source>
</evidence>
<sequence>MNMENNMKEEQDRRRRAAWAALGPLEDATDQLKDPKSCAHLFDSTVHPVLCYAAETWVNTSTTLGMLRTARRALERCLLKHERLREEGTIGICARVRIVGEDGPSKYPSK</sequence>
<dbReference type="Proteomes" id="UP000267027">
    <property type="component" value="Unassembled WGS sequence"/>
</dbReference>
<evidence type="ECO:0000313" key="1">
    <source>
        <dbReference type="EMBL" id="VDM58693.1"/>
    </source>
</evidence>
<dbReference type="AlphaFoldDB" id="A0A0R3PPI1"/>
<keyword evidence="2" id="KW-1185">Reference proteome</keyword>
<accession>A0A0R3PPI1</accession>